<dbReference type="PANTHER" id="PTHR38926:SF72">
    <property type="entry name" value="IM:7136021-RELATED"/>
    <property type="match status" value="1"/>
</dbReference>
<dbReference type="OrthoDB" id="2969246at2759"/>
<comment type="caution">
    <text evidence="2">The sequence shown here is derived from an EMBL/GenBank/DDBJ whole genome shotgun (WGS) entry which is preliminary data.</text>
</comment>
<proteinExistence type="predicted"/>
<evidence type="ECO:0000313" key="2">
    <source>
        <dbReference type="EMBL" id="PPQ74662.1"/>
    </source>
</evidence>
<feature type="compositionally biased region" description="Polar residues" evidence="1">
    <location>
        <begin position="7"/>
        <end position="22"/>
    </location>
</feature>
<name>A0A409W819_9AGAR</name>
<organism evidence="2 3">
    <name type="scientific">Gymnopilus dilepis</name>
    <dbReference type="NCBI Taxonomy" id="231916"/>
    <lineage>
        <taxon>Eukaryota</taxon>
        <taxon>Fungi</taxon>
        <taxon>Dikarya</taxon>
        <taxon>Basidiomycota</taxon>
        <taxon>Agaricomycotina</taxon>
        <taxon>Agaricomycetes</taxon>
        <taxon>Agaricomycetidae</taxon>
        <taxon>Agaricales</taxon>
        <taxon>Agaricineae</taxon>
        <taxon>Hymenogastraceae</taxon>
        <taxon>Gymnopilus</taxon>
    </lineage>
</organism>
<dbReference type="PANTHER" id="PTHR38926">
    <property type="entry name" value="F-BOX DOMAIN CONTAINING PROTEIN, EXPRESSED"/>
    <property type="match status" value="1"/>
</dbReference>
<dbReference type="EMBL" id="NHYE01005324">
    <property type="protein sequence ID" value="PPQ74662.1"/>
    <property type="molecule type" value="Genomic_DNA"/>
</dbReference>
<dbReference type="Gene3D" id="1.20.1280.50">
    <property type="match status" value="1"/>
</dbReference>
<evidence type="ECO:0008006" key="4">
    <source>
        <dbReference type="Google" id="ProtNLM"/>
    </source>
</evidence>
<evidence type="ECO:0000256" key="1">
    <source>
        <dbReference type="SAM" id="MobiDB-lite"/>
    </source>
</evidence>
<feature type="region of interest" description="Disordered" evidence="1">
    <location>
        <begin position="1"/>
        <end position="23"/>
    </location>
</feature>
<reference evidence="2 3" key="1">
    <citation type="journal article" date="2018" name="Evol. Lett.">
        <title>Horizontal gene cluster transfer increased hallucinogenic mushroom diversity.</title>
        <authorList>
            <person name="Reynolds H.T."/>
            <person name="Vijayakumar V."/>
            <person name="Gluck-Thaler E."/>
            <person name="Korotkin H.B."/>
            <person name="Matheny P.B."/>
            <person name="Slot J.C."/>
        </authorList>
    </citation>
    <scope>NUCLEOTIDE SEQUENCE [LARGE SCALE GENOMIC DNA]</scope>
    <source>
        <strain evidence="2 3">SRW20</strain>
    </source>
</reference>
<protein>
    <recommendedName>
        <fullName evidence="4">F-box domain-containing protein</fullName>
    </recommendedName>
</protein>
<dbReference type="Proteomes" id="UP000284706">
    <property type="component" value="Unassembled WGS sequence"/>
</dbReference>
<dbReference type="InParanoid" id="A0A409W819"/>
<keyword evidence="3" id="KW-1185">Reference proteome</keyword>
<sequence>MTHLQPPLSSTPGAMPGFTTSAPEAFKEDTSGRSFISEIGSEVLWLIFSLIAAMDPETDDENSSIDTLRRASQVSTFWRSVLLGASSLWGRVLNLGRTFHAPEWHAEVMRRTREAPLDILAAHRDVAEGPFVPEFVRKNWSRIRSLNVKVDPDSLQIKEFITWFGVAERTSNLIHLKIHGSPALIFTFLISISLGRFPFLQSLEIIESLNLPTPRSDASFKDFIFSSASMPGLRKIKIVSCQQVCGMLQFLCDIRPAEDCSLDFSACPFFLRNETSLTKLISLVLPKYLACFAKRSLQASEHRSQFNGFACVAFAHNYLEFVCATSSTLSFDNRFPFRFSLDDAASLVDSPWQPVASVISCFISSLFTFSLESITGLSLKIAHPIAIDKVQSGNIQKFLLRLSGVEALRETDTTTWLCLEIFQRQCPTPIFPNLSSIATDKNAFSSIREFLDLRVGMEITVDSLSVVVPDGDDVPDTDILDGIAGLTLQSYPSIFTIPSEILLRIFDLMAIMDPRSDNENPALNTLRDLSHVCIQWRRLLLGAPSVWSRALNLGYLRRLRPEWRDEIVRRAGEAEMDVLANFGEQDDPFDSDFVSMHWHRIRSLNYTDSTGYIDPGLYQTWSDIVQQPSTRLAHLSIFCSKKTLFDFLKSIGLTRFPNLQSLKVTQYLCVHDADYVFDKLSFGVVSLPRLASIDISSTSTSITDVVIQLLDSIKPATDCILSLSISLSFRNAKAPTIYKIPSIFRKFSQTAQTAAQAHFSSRFNRGLDMCPVMRFIEDFVVASVPIAPTSFGPGQMSSLSFVLTNVDHTNSHPRHESQFHQLVLPGMISCLHFFLAHCNKLELELEAPQFFSSPVNLALESLFSTLSSVEDLTINNDGLAHLTALQSRRSLSSETMIMPSLQTIRTFAQPGLPFLKRYLELRKTMGTRMESYTVEFFSAYSEEIDLGALEKLTGLKVKMTKMMPDLRSEEVTVVIQPEEASGTAIECASKSALVSPPISKIPPEILWHIFSFSSVMGIGDNFAPALETLRNISHVCALWRGILSSAPTIWGQALNLTYLVRLRPQWQEEITRRAGKAELHVLAIMSEGSPFIEDFVGKHWHRIRSMSFTDSSITGPYRVWSHIAQRPSNQLLHLVFHGSQQTILDFLEAIALERFPYLQSLYIFQDSRKHVTKDYSFSSAALPYLRAIEISTSSSSIAGDVLQFLDIIHPAEDCILNLCSVIPFRNEPSSITDKVACVLQKYIQFVSMAREVPSFSNPSTGYFKLLFRKDCIKVSIPVARRPSEKKLSFRFILRGAGYLDHRLPESDFHRIIISEMISCIRSLPLNDVNNLLLKLEGRKSFSKTVNSAVEDLLLTFTSVTNLIMDSRTLRYLATLQPKSPTILFPLLKTACISDKADFEAFRRLLASRKKKGSTRSSFKLKYEVLMDSDVNSELSVLVIR</sequence>
<evidence type="ECO:0000313" key="3">
    <source>
        <dbReference type="Proteomes" id="UP000284706"/>
    </source>
</evidence>
<accession>A0A409W819</accession>
<gene>
    <name evidence="2" type="ORF">CVT26_005532</name>
</gene>